<gene>
    <name evidence="1" type="ORF">M9H77_05541</name>
</gene>
<organism evidence="1 2">
    <name type="scientific">Catharanthus roseus</name>
    <name type="common">Madagascar periwinkle</name>
    <name type="synonym">Vinca rosea</name>
    <dbReference type="NCBI Taxonomy" id="4058"/>
    <lineage>
        <taxon>Eukaryota</taxon>
        <taxon>Viridiplantae</taxon>
        <taxon>Streptophyta</taxon>
        <taxon>Embryophyta</taxon>
        <taxon>Tracheophyta</taxon>
        <taxon>Spermatophyta</taxon>
        <taxon>Magnoliopsida</taxon>
        <taxon>eudicotyledons</taxon>
        <taxon>Gunneridae</taxon>
        <taxon>Pentapetalae</taxon>
        <taxon>asterids</taxon>
        <taxon>lamiids</taxon>
        <taxon>Gentianales</taxon>
        <taxon>Apocynaceae</taxon>
        <taxon>Rauvolfioideae</taxon>
        <taxon>Vinceae</taxon>
        <taxon>Catharanthinae</taxon>
        <taxon>Catharanthus</taxon>
    </lineage>
</organism>
<evidence type="ECO:0000313" key="2">
    <source>
        <dbReference type="Proteomes" id="UP001060085"/>
    </source>
</evidence>
<dbReference type="EMBL" id="CM044701">
    <property type="protein sequence ID" value="KAI5684313.1"/>
    <property type="molecule type" value="Genomic_DNA"/>
</dbReference>
<reference evidence="2" key="1">
    <citation type="journal article" date="2023" name="Nat. Plants">
        <title>Single-cell RNA sequencing provides a high-resolution roadmap for understanding the multicellular compartmentation of specialized metabolism.</title>
        <authorList>
            <person name="Sun S."/>
            <person name="Shen X."/>
            <person name="Li Y."/>
            <person name="Li Y."/>
            <person name="Wang S."/>
            <person name="Li R."/>
            <person name="Zhang H."/>
            <person name="Shen G."/>
            <person name="Guo B."/>
            <person name="Wei J."/>
            <person name="Xu J."/>
            <person name="St-Pierre B."/>
            <person name="Chen S."/>
            <person name="Sun C."/>
        </authorList>
    </citation>
    <scope>NUCLEOTIDE SEQUENCE [LARGE SCALE GENOMIC DNA]</scope>
</reference>
<protein>
    <submittedName>
        <fullName evidence="1">Uncharacterized protein</fullName>
    </submittedName>
</protein>
<dbReference type="Proteomes" id="UP001060085">
    <property type="component" value="Linkage Group LG01"/>
</dbReference>
<comment type="caution">
    <text evidence="1">The sequence shown here is derived from an EMBL/GenBank/DDBJ whole genome shotgun (WGS) entry which is preliminary data.</text>
</comment>
<evidence type="ECO:0000313" key="1">
    <source>
        <dbReference type="EMBL" id="KAI5684313.1"/>
    </source>
</evidence>
<keyword evidence="2" id="KW-1185">Reference proteome</keyword>
<sequence>MKIIHFLSPIPSFIVLLFFINFSLISSENNTEWYLNCSNSFSCGSIRDINYPFWGGNRPAECGHPALQLHCNSGEIPTIKIGNINYRILEINPETQILRITREDLFGDVCPQEFVNTTIDSQVFEFASDYVNLTIQYGCPQQLNFPVLFPHELSCSINGITYQNGYIVPGAQGSGACRASIFIPIRNSSFGLIGETSSLKQLIEGGFEVRWKLNSTDCSECKKSEGNCGFDVKANRFACLCADNQFQSPDSPTCRNVMVNEERSPAGSGTHFH</sequence>
<proteinExistence type="predicted"/>
<name>A0ACC0CHT0_CATRO</name>
<accession>A0ACC0CHT0</accession>